<name>A0A1L7NNP7_PSEPU</name>
<reference evidence="2 3" key="1">
    <citation type="submission" date="2015-11" db="EMBL/GenBank/DDBJ databases">
        <title>Complete genome sequencing of a biphenyl-degrading bacterium, Pseudomonas putida KF715 (=NBRC110667).</title>
        <authorList>
            <person name="Suenaga H."/>
            <person name="Fujihara N."/>
            <person name="Watanabe T."/>
            <person name="Hirose J."/>
            <person name="Kimura N."/>
            <person name="Yamazoe A."/>
            <person name="Hosoyama A."/>
            <person name="Shimodaira J."/>
            <person name="Furukawa K."/>
        </authorList>
    </citation>
    <scope>NUCLEOTIDE SEQUENCE [LARGE SCALE GENOMIC DNA]</scope>
    <source>
        <strain evidence="2 3">KF715</strain>
        <plasmid evidence="2">pKF715A</plasmid>
        <plasmid evidence="3">Plasmid pkf715a dna</plasmid>
    </source>
</reference>
<dbReference type="EMBL" id="AP015030">
    <property type="protein sequence ID" value="BAW27098.1"/>
    <property type="molecule type" value="Genomic_DNA"/>
</dbReference>
<evidence type="ECO:0000313" key="2">
    <source>
        <dbReference type="EMBL" id="BAW27098.1"/>
    </source>
</evidence>
<accession>A0A1L7NNP7</accession>
<dbReference type="AlphaFoldDB" id="A0A1L7NNP7"/>
<geneLocation type="plasmid" evidence="2">
    <name>pKF715A</name>
</geneLocation>
<dbReference type="Proteomes" id="UP000218731">
    <property type="component" value="Plasmid pKF715A"/>
</dbReference>
<gene>
    <name evidence="1" type="ORF">KF715C_ch44940</name>
    <name evidence="2" type="ORF">KF715C_pA5930</name>
</gene>
<evidence type="ECO:0000313" key="3">
    <source>
        <dbReference type="Proteomes" id="UP000218731"/>
    </source>
</evidence>
<proteinExistence type="predicted"/>
<sequence>MVPVLNAPKSGLHLATVIGRFFCVRQAWRVARKRNPLGCGGQAGDLEVKVLYTPGKGKC</sequence>
<protein>
    <submittedName>
        <fullName evidence="2">Uncharacterized protein</fullName>
    </submittedName>
</protein>
<dbReference type="Proteomes" id="UP000218731">
    <property type="component" value="Chromosome 1"/>
</dbReference>
<keyword evidence="2" id="KW-0614">Plasmid</keyword>
<geneLocation type="plasmid" evidence="3">
    <name>pkf715a dna</name>
</geneLocation>
<evidence type="ECO:0000313" key="1">
    <source>
        <dbReference type="EMBL" id="BAW25067.1"/>
    </source>
</evidence>
<organism evidence="2 3">
    <name type="scientific">Pseudomonas putida</name>
    <name type="common">Arthrobacter siderocapsulatus</name>
    <dbReference type="NCBI Taxonomy" id="303"/>
    <lineage>
        <taxon>Bacteria</taxon>
        <taxon>Pseudomonadati</taxon>
        <taxon>Pseudomonadota</taxon>
        <taxon>Gammaproteobacteria</taxon>
        <taxon>Pseudomonadales</taxon>
        <taxon>Pseudomonadaceae</taxon>
        <taxon>Pseudomonas</taxon>
    </lineage>
</organism>
<dbReference type="EMBL" id="AP015029">
    <property type="protein sequence ID" value="BAW25067.1"/>
    <property type="molecule type" value="Genomic_DNA"/>
</dbReference>